<evidence type="ECO:0000313" key="2">
    <source>
        <dbReference type="EMBL" id="QDU85426.1"/>
    </source>
</evidence>
<feature type="signal peptide" evidence="1">
    <location>
        <begin position="1"/>
        <end position="22"/>
    </location>
</feature>
<dbReference type="EMBL" id="CP036290">
    <property type="protein sequence ID" value="QDU85426.1"/>
    <property type="molecule type" value="Genomic_DNA"/>
</dbReference>
<gene>
    <name evidence="2" type="ORF">Pla163_25550</name>
</gene>
<feature type="chain" id="PRO_5022019561" evidence="1">
    <location>
        <begin position="23"/>
        <end position="213"/>
    </location>
</feature>
<evidence type="ECO:0000256" key="1">
    <source>
        <dbReference type="SAM" id="SignalP"/>
    </source>
</evidence>
<dbReference type="AlphaFoldDB" id="A0A518D1S2"/>
<dbReference type="OrthoDB" id="289315at2"/>
<dbReference type="Proteomes" id="UP000319342">
    <property type="component" value="Chromosome"/>
</dbReference>
<sequence length="213" mass="24102" precursor="true">MFRSTLLLVLALAAPVVLPSCATTPPTPAELVAVGFRAPEQTFRTFQAAVGADLIDLEYRCYADEFKREWEITQGNYRVARKQLFDEIPWIRRISRAEVLGQSEIEPGLVRLDARVTFLFQSVDVEVYLSRTDFYELWVGDERLSDGVLQFTDVVSRVSEGGDAPWDRIEMVLAAIELESPLAPNIAQRLDEISEVIVGREWRIAGLRLKADQ</sequence>
<dbReference type="RefSeq" id="WP_145188748.1">
    <property type="nucleotide sequence ID" value="NZ_CP036290.1"/>
</dbReference>
<organism evidence="2 3">
    <name type="scientific">Rohdeia mirabilis</name>
    <dbReference type="NCBI Taxonomy" id="2528008"/>
    <lineage>
        <taxon>Bacteria</taxon>
        <taxon>Pseudomonadati</taxon>
        <taxon>Planctomycetota</taxon>
        <taxon>Planctomycetia</taxon>
        <taxon>Planctomycetia incertae sedis</taxon>
        <taxon>Rohdeia</taxon>
    </lineage>
</organism>
<proteinExistence type="predicted"/>
<evidence type="ECO:0000313" key="3">
    <source>
        <dbReference type="Proteomes" id="UP000319342"/>
    </source>
</evidence>
<name>A0A518D1S2_9BACT</name>
<accession>A0A518D1S2</accession>
<protein>
    <submittedName>
        <fullName evidence="2">Uncharacterized protein</fullName>
    </submittedName>
</protein>
<keyword evidence="1" id="KW-0732">Signal</keyword>
<keyword evidence="3" id="KW-1185">Reference proteome</keyword>
<reference evidence="2 3" key="1">
    <citation type="submission" date="2019-02" db="EMBL/GenBank/DDBJ databases">
        <title>Deep-cultivation of Planctomycetes and their phenomic and genomic characterization uncovers novel biology.</title>
        <authorList>
            <person name="Wiegand S."/>
            <person name="Jogler M."/>
            <person name="Boedeker C."/>
            <person name="Pinto D."/>
            <person name="Vollmers J."/>
            <person name="Rivas-Marin E."/>
            <person name="Kohn T."/>
            <person name="Peeters S.H."/>
            <person name="Heuer A."/>
            <person name="Rast P."/>
            <person name="Oberbeckmann S."/>
            <person name="Bunk B."/>
            <person name="Jeske O."/>
            <person name="Meyerdierks A."/>
            <person name="Storesund J.E."/>
            <person name="Kallscheuer N."/>
            <person name="Luecker S."/>
            <person name="Lage O.M."/>
            <person name="Pohl T."/>
            <person name="Merkel B.J."/>
            <person name="Hornburger P."/>
            <person name="Mueller R.-W."/>
            <person name="Bruemmer F."/>
            <person name="Labrenz M."/>
            <person name="Spormann A.M."/>
            <person name="Op den Camp H."/>
            <person name="Overmann J."/>
            <person name="Amann R."/>
            <person name="Jetten M.S.M."/>
            <person name="Mascher T."/>
            <person name="Medema M.H."/>
            <person name="Devos D.P."/>
            <person name="Kaster A.-K."/>
            <person name="Ovreas L."/>
            <person name="Rohde M."/>
            <person name="Galperin M.Y."/>
            <person name="Jogler C."/>
        </authorList>
    </citation>
    <scope>NUCLEOTIDE SEQUENCE [LARGE SCALE GENOMIC DNA]</scope>
    <source>
        <strain evidence="2 3">Pla163</strain>
    </source>
</reference>